<dbReference type="Pfam" id="PF00361">
    <property type="entry name" value="Proton_antipo_M"/>
    <property type="match status" value="1"/>
</dbReference>
<dbReference type="GO" id="GO:0016020">
    <property type="term" value="C:membrane"/>
    <property type="evidence" value="ECO:0007669"/>
    <property type="project" value="UniProtKB-SubCell"/>
</dbReference>
<feature type="transmembrane region" description="Helical" evidence="6">
    <location>
        <begin position="116"/>
        <end position="134"/>
    </location>
</feature>
<evidence type="ECO:0000256" key="2">
    <source>
        <dbReference type="ARBA" id="ARBA00022692"/>
    </source>
</evidence>
<accession>A0A6G9AMH1</accession>
<dbReference type="GO" id="GO:0012505">
    <property type="term" value="C:endomembrane system"/>
    <property type="evidence" value="ECO:0007669"/>
    <property type="project" value="UniProtKB-SubCell"/>
</dbReference>
<keyword evidence="3 6" id="KW-1133">Transmembrane helix</keyword>
<dbReference type="PRINTS" id="PR01434">
    <property type="entry name" value="NADHDHGNASE5"/>
</dbReference>
<evidence type="ECO:0008006" key="11">
    <source>
        <dbReference type="Google" id="ProtNLM"/>
    </source>
</evidence>
<feature type="transmembrane region" description="Helical" evidence="6">
    <location>
        <begin position="140"/>
        <end position="159"/>
    </location>
</feature>
<evidence type="ECO:0000313" key="9">
    <source>
        <dbReference type="EMBL" id="QIP13692.1"/>
    </source>
</evidence>
<feature type="transmembrane region" description="Helical" evidence="6">
    <location>
        <begin position="30"/>
        <end position="54"/>
    </location>
</feature>
<feature type="transmembrane region" description="Helical" evidence="6">
    <location>
        <begin position="579"/>
        <end position="596"/>
    </location>
</feature>
<dbReference type="Proteomes" id="UP000501802">
    <property type="component" value="Chromosome"/>
</dbReference>
<evidence type="ECO:0000256" key="5">
    <source>
        <dbReference type="RuleBase" id="RU000320"/>
    </source>
</evidence>
<feature type="transmembrane region" description="Helical" evidence="6">
    <location>
        <begin position="313"/>
        <end position="336"/>
    </location>
</feature>
<feature type="domain" description="NADH:quinone oxidoreductase/Mrp antiporter transmembrane" evidence="7">
    <location>
        <begin position="133"/>
        <end position="355"/>
    </location>
</feature>
<feature type="transmembrane region" description="Helical" evidence="6">
    <location>
        <begin position="282"/>
        <end position="301"/>
    </location>
</feature>
<feature type="transmembrane region" description="Helical" evidence="6">
    <location>
        <begin position="252"/>
        <end position="270"/>
    </location>
</feature>
<reference evidence="9 10" key="1">
    <citation type="submission" date="2020-03" db="EMBL/GenBank/DDBJ databases">
        <authorList>
            <person name="Kim M.K."/>
        </authorList>
    </citation>
    <scope>NUCLEOTIDE SEQUENCE [LARGE SCALE GENOMIC DNA]</scope>
    <source>
        <strain evidence="9 10">BT328</strain>
    </source>
</reference>
<evidence type="ECO:0000256" key="6">
    <source>
        <dbReference type="SAM" id="Phobius"/>
    </source>
</evidence>
<name>A0A6G9AMH1_9BACT</name>
<feature type="transmembrane region" description="Helical" evidence="6">
    <location>
        <begin position="6"/>
        <end position="23"/>
    </location>
</feature>
<evidence type="ECO:0000256" key="1">
    <source>
        <dbReference type="ARBA" id="ARBA00004127"/>
    </source>
</evidence>
<dbReference type="GO" id="GO:0015990">
    <property type="term" value="P:electron transport coupled proton transport"/>
    <property type="evidence" value="ECO:0007669"/>
    <property type="project" value="TreeGrafter"/>
</dbReference>
<dbReference type="InterPro" id="IPR001516">
    <property type="entry name" value="Proton_antipo_N"/>
</dbReference>
<dbReference type="GO" id="GO:0042773">
    <property type="term" value="P:ATP synthesis coupled electron transport"/>
    <property type="evidence" value="ECO:0007669"/>
    <property type="project" value="InterPro"/>
</dbReference>
<dbReference type="EMBL" id="CP050063">
    <property type="protein sequence ID" value="QIP13692.1"/>
    <property type="molecule type" value="Genomic_DNA"/>
</dbReference>
<organism evidence="9 10">
    <name type="scientific">Spirosoma aureum</name>
    <dbReference type="NCBI Taxonomy" id="2692134"/>
    <lineage>
        <taxon>Bacteria</taxon>
        <taxon>Pseudomonadati</taxon>
        <taxon>Bacteroidota</taxon>
        <taxon>Cytophagia</taxon>
        <taxon>Cytophagales</taxon>
        <taxon>Cytophagaceae</taxon>
        <taxon>Spirosoma</taxon>
    </lineage>
</organism>
<dbReference type="InterPro" id="IPR003945">
    <property type="entry name" value="NU5C-like"/>
</dbReference>
<dbReference type="Pfam" id="PF00662">
    <property type="entry name" value="Proton_antipo_N"/>
    <property type="match status" value="1"/>
</dbReference>
<proteinExistence type="predicted"/>
<feature type="transmembrane region" description="Helical" evidence="6">
    <location>
        <begin position="422"/>
        <end position="439"/>
    </location>
</feature>
<evidence type="ECO:0000256" key="4">
    <source>
        <dbReference type="ARBA" id="ARBA00023136"/>
    </source>
</evidence>
<feature type="transmembrane region" description="Helical" evidence="6">
    <location>
        <begin position="506"/>
        <end position="525"/>
    </location>
</feature>
<dbReference type="InterPro" id="IPR001750">
    <property type="entry name" value="ND/Mrp_TM"/>
</dbReference>
<keyword evidence="2 5" id="KW-0812">Transmembrane</keyword>
<keyword evidence="10" id="KW-1185">Reference proteome</keyword>
<feature type="transmembrane region" description="Helical" evidence="6">
    <location>
        <begin position="546"/>
        <end position="567"/>
    </location>
</feature>
<feature type="transmembrane region" description="Helical" evidence="6">
    <location>
        <begin position="475"/>
        <end position="494"/>
    </location>
</feature>
<dbReference type="KEGG" id="spib:G8759_14210"/>
<dbReference type="PANTHER" id="PTHR42829">
    <property type="entry name" value="NADH-UBIQUINONE OXIDOREDUCTASE CHAIN 5"/>
    <property type="match status" value="1"/>
</dbReference>
<evidence type="ECO:0000259" key="8">
    <source>
        <dbReference type="Pfam" id="PF00662"/>
    </source>
</evidence>
<dbReference type="PANTHER" id="PTHR42829:SF2">
    <property type="entry name" value="NADH-UBIQUINONE OXIDOREDUCTASE CHAIN 5"/>
    <property type="match status" value="1"/>
</dbReference>
<keyword evidence="4 6" id="KW-0472">Membrane</keyword>
<feature type="transmembrane region" description="Helical" evidence="6">
    <location>
        <begin position="213"/>
        <end position="231"/>
    </location>
</feature>
<feature type="transmembrane region" description="Helical" evidence="6">
    <location>
        <begin position="451"/>
        <end position="468"/>
    </location>
</feature>
<protein>
    <recommendedName>
        <fullName evidence="11">NADH-quinone oxidoreductase subunit L</fullName>
    </recommendedName>
</protein>
<gene>
    <name evidence="9" type="ORF">G8759_14210</name>
</gene>
<sequence>MEQLLPLFVLIPLVGLLVGVWLSPSNESAIAWTAITTIGLHLLVVVAFVGYWVFRGYPPLTLASLELVATNDYRFVLDFYFDRLTAVYLLVGASLVLLVVLYSRYYLHRERGYKRFFFTTLFFYGGYVLIVVAGNLETMFTGWEVIGLSSFLLIAFYRGRYLPVNNALKVFSIYRIADMGLLLAMWMSHHLWHENITFAGLNQYAGVHAPLQTHSWMGVFISLMILFSALTKSAQLPFSAWLPRAMEGPTPSSAIFYGSLSVHIGVFLLLRTAPLWEQQVSIRILMGGIGLLTSLIASGIARVQASVKSQIAYASIAQIGIMFLEIALGFPTLALVHFAGHAFLRTYQLLLSPSIVSYLIREQFYTFTPVQSVSTSLWPTRLRDTWYVLNLTEWNLDTLMYRLPQRLVQGLGQRLSFVSPNWALGLGIPVYGIGLLGAYHQESLSPQLRHYLSIMFALIGLLFVVCSFTKRKHLWLSWLLMVMNPFWIALAIAYNEAVAVGQVHLYLSGIVVAGLGGYACLQGLNSREGDLQPDPYAGYAYPYPRLAFGFLLCCLGVTGFPITPTFIGEDLLFSHIHPHQAVLAFLVALSFMLNGLSTIRLYTRIFLGPWPDTPYGTANRSS</sequence>
<dbReference type="GO" id="GO:0003954">
    <property type="term" value="F:NADH dehydrogenase activity"/>
    <property type="evidence" value="ECO:0007669"/>
    <property type="project" value="TreeGrafter"/>
</dbReference>
<comment type="subcellular location">
    <subcellularLocation>
        <location evidence="1">Endomembrane system</location>
        <topology evidence="1">Multi-pass membrane protein</topology>
    </subcellularLocation>
    <subcellularLocation>
        <location evidence="5">Membrane</location>
        <topology evidence="5">Multi-pass membrane protein</topology>
    </subcellularLocation>
</comment>
<feature type="domain" description="NADH-Ubiquinone oxidoreductase (complex I) chain 5 N-terminal" evidence="8">
    <location>
        <begin position="69"/>
        <end position="117"/>
    </location>
</feature>
<feature type="transmembrane region" description="Helical" evidence="6">
    <location>
        <begin position="86"/>
        <end position="107"/>
    </location>
</feature>
<dbReference type="AlphaFoldDB" id="A0A6G9AMH1"/>
<evidence type="ECO:0000313" key="10">
    <source>
        <dbReference type="Proteomes" id="UP000501802"/>
    </source>
</evidence>
<evidence type="ECO:0000256" key="3">
    <source>
        <dbReference type="ARBA" id="ARBA00022989"/>
    </source>
</evidence>
<evidence type="ECO:0000259" key="7">
    <source>
        <dbReference type="Pfam" id="PF00361"/>
    </source>
</evidence>
<dbReference type="GO" id="GO:0008137">
    <property type="term" value="F:NADH dehydrogenase (ubiquinone) activity"/>
    <property type="evidence" value="ECO:0007669"/>
    <property type="project" value="InterPro"/>
</dbReference>
<dbReference type="RefSeq" id="WP_167209009.1">
    <property type="nucleotide sequence ID" value="NZ_CP050063.1"/>
</dbReference>